<dbReference type="OrthoDB" id="3392at10239"/>
<evidence type="ECO:0000313" key="1">
    <source>
        <dbReference type="EMBL" id="AFW17811.1"/>
    </source>
</evidence>
<evidence type="ECO:0000313" key="2">
    <source>
        <dbReference type="Proteomes" id="UP000243475"/>
    </source>
</evidence>
<sequence length="638" mass="71114">MASSATRIQTASRVSPVEIRTPPALAAIAKKFAPVVLQDDDTPVPPSNADYFGRMNLPTNVELDSGNYHNIDVQFDTRFILNYIMYHVTALAPELNFKGHPYFSPLSYIGYCLHLLYALMLACDVTFRSDKSWHAARFMTDQERKDLYEVLLNCHMPTFLSDLFLELSPVYDPRRNNLLFVPSLAGFSFEHDFGRTIPPSLFYAAHHMLASTRTNKDPNDVIDDCMSLNVITAGATTYKVSNFLGTWYASGHHDNWLNRDFLAFFNPLVGRFLTQRPTFARIHTDTETLAIDGTGNPYTAYLLASDENTSVMTTLLTAMSTFILANDPKAPKLGSVLATLSGTLLLSYSIEPPTLPTWTAATYTQETDPADVNDATFAREHNFLADEPVYTNDGEYPDDTTNGNMQLYHFAHGAPAHTAARTPYKHIVFNARYHLTPYVMYFQPYDVSPSSLGLTIAAGIKIEHGDIAGFAVNIEQPESSLDDNNAQILQSAIRLNKIIRVNANTTAGNNASRVVQRDHLDRTKQGIMTIFRSIAKSVFPYLDGSAIHYTPATLPRNLGLTEEAGHYSLQQGFNVKAGTEGKFTAPDHSIYLWSSYRYVHKKKNPAPADISMLATLRTFYGSNVTLSRSKNPVLMIPH</sequence>
<protein>
    <submittedName>
        <fullName evidence="1">Capsid protein</fullName>
    </submittedName>
</protein>
<dbReference type="RefSeq" id="YP_009508064.1">
    <property type="nucleotide sequence ID" value="NC_038842.1"/>
</dbReference>
<proteinExistence type="predicted"/>
<organism evidence="1 2">
    <name type="scientific">Heterobasidion partitivirus 8</name>
    <dbReference type="NCBI Taxonomy" id="1249677"/>
    <lineage>
        <taxon>Viruses</taxon>
        <taxon>Riboviria</taxon>
        <taxon>Orthornavirae</taxon>
        <taxon>Pisuviricota</taxon>
        <taxon>Duplopiviricetes</taxon>
        <taxon>Durnavirales</taxon>
        <taxon>Partitiviridae</taxon>
        <taxon>Betapartitivirus</taxon>
        <taxon>Betapartitivirus octiheterobasidion</taxon>
    </lineage>
</organism>
<keyword evidence="2" id="KW-1185">Reference proteome</keyword>
<name>K7U6Q4_9VIRU</name>
<dbReference type="EMBL" id="JX625228">
    <property type="protein sequence ID" value="AFW17811.1"/>
    <property type="molecule type" value="Genomic_RNA"/>
</dbReference>
<dbReference type="GeneID" id="37629317"/>
<dbReference type="KEGG" id="vg:37629317"/>
<reference evidence="1 2" key="1">
    <citation type="journal article" date="2013" name="Arch. Virol.">
        <title>Molecular characterization of HetRV8-ir1, a partitivirus of the invasive conifer pathogenic fungus Heterobasidion irregulare.</title>
        <authorList>
            <person name="Vainio E.J."/>
            <person name="Capretti P."/>
            <person name="Motta E."/>
            <person name="Hantula J."/>
        </authorList>
    </citation>
    <scope>NUCLEOTIDE SEQUENCE [LARGE SCALE GENOMIC DNA]</scope>
    <source>
        <strain evidence="1 2">HetPV8-ir1</strain>
    </source>
</reference>
<accession>K7U6Q4</accession>
<dbReference type="Proteomes" id="UP000243475">
    <property type="component" value="Genome"/>
</dbReference>
<dbReference type="InterPro" id="IPR058242">
    <property type="entry name" value="Capsid_partitivirus"/>
</dbReference>
<dbReference type="Pfam" id="PF25666">
    <property type="entry name" value="Partiti_capsid"/>
    <property type="match status" value="1"/>
</dbReference>